<evidence type="ECO:0000313" key="2">
    <source>
        <dbReference type="Proteomes" id="UP001239019"/>
    </source>
</evidence>
<accession>A0ABU0W3M6</accession>
<protein>
    <submittedName>
        <fullName evidence="1">SRPBCC family protein</fullName>
    </submittedName>
</protein>
<gene>
    <name evidence="1" type="ORF">RBH19_01880</name>
</gene>
<sequence>MPQIEHEASVSAPPAEVFSLISRVEPFVDLCEAVQDIEALGDDRYRWHVRVAGVKLSFEVQVTDIQPPTHFAWESITGVPNRGRYTLTPTADGTRLHFQLHYELKNRLLEKALSGTTRSIVHRLSNEIVGNVERELGKR</sequence>
<dbReference type="RefSeq" id="WP_306727103.1">
    <property type="nucleotide sequence ID" value="NZ_JAVDDT010000001.1"/>
</dbReference>
<dbReference type="Gene3D" id="3.30.530.20">
    <property type="match status" value="1"/>
</dbReference>
<name>A0ABU0W3M6_9GAMM</name>
<dbReference type="Proteomes" id="UP001239019">
    <property type="component" value="Unassembled WGS sequence"/>
</dbReference>
<dbReference type="SUPFAM" id="SSF55961">
    <property type="entry name" value="Bet v1-like"/>
    <property type="match status" value="1"/>
</dbReference>
<dbReference type="EMBL" id="JAVDDT010000001">
    <property type="protein sequence ID" value="MDQ2068621.1"/>
    <property type="molecule type" value="Genomic_DNA"/>
</dbReference>
<dbReference type="InterPro" id="IPR023393">
    <property type="entry name" value="START-like_dom_sf"/>
</dbReference>
<dbReference type="InterPro" id="IPR019587">
    <property type="entry name" value="Polyketide_cyclase/dehydratase"/>
</dbReference>
<keyword evidence="2" id="KW-1185">Reference proteome</keyword>
<organism evidence="1 2">
    <name type="scientific">Natronospira bacteriovora</name>
    <dbReference type="NCBI Taxonomy" id="3069753"/>
    <lineage>
        <taxon>Bacteria</taxon>
        <taxon>Pseudomonadati</taxon>
        <taxon>Pseudomonadota</taxon>
        <taxon>Gammaproteobacteria</taxon>
        <taxon>Natronospirales</taxon>
        <taxon>Natronospiraceae</taxon>
        <taxon>Natronospira</taxon>
    </lineage>
</organism>
<reference evidence="1 2" key="1">
    <citation type="submission" date="2023-08" db="EMBL/GenBank/DDBJ databases">
        <title>Whole-genome sequencing of halo(alkali)philic microorganisms from hypersaline lakes.</title>
        <authorList>
            <person name="Sorokin D.Y."/>
            <person name="Abbas B."/>
            <person name="Merkel A.Y."/>
        </authorList>
    </citation>
    <scope>NUCLEOTIDE SEQUENCE [LARGE SCALE GENOMIC DNA]</scope>
    <source>
        <strain evidence="1 2">AB-CW4</strain>
    </source>
</reference>
<proteinExistence type="predicted"/>
<comment type="caution">
    <text evidence="1">The sequence shown here is derived from an EMBL/GenBank/DDBJ whole genome shotgun (WGS) entry which is preliminary data.</text>
</comment>
<dbReference type="Pfam" id="PF10604">
    <property type="entry name" value="Polyketide_cyc2"/>
    <property type="match status" value="1"/>
</dbReference>
<evidence type="ECO:0000313" key="1">
    <source>
        <dbReference type="EMBL" id="MDQ2068621.1"/>
    </source>
</evidence>